<feature type="compositionally biased region" description="Low complexity" evidence="1">
    <location>
        <begin position="380"/>
        <end position="412"/>
    </location>
</feature>
<keyword evidence="2" id="KW-0732">Signal</keyword>
<evidence type="ECO:0000256" key="2">
    <source>
        <dbReference type="SAM" id="SignalP"/>
    </source>
</evidence>
<evidence type="ECO:0000313" key="4">
    <source>
        <dbReference type="Proteomes" id="UP000295444"/>
    </source>
</evidence>
<gene>
    <name evidence="3" type="ORF">EV186_104358</name>
</gene>
<proteinExistence type="predicted"/>
<feature type="signal peptide" evidence="2">
    <location>
        <begin position="1"/>
        <end position="27"/>
    </location>
</feature>
<feature type="chain" id="PRO_5038362677" evidence="2">
    <location>
        <begin position="28"/>
        <end position="490"/>
    </location>
</feature>
<feature type="region of interest" description="Disordered" evidence="1">
    <location>
        <begin position="361"/>
        <end position="413"/>
    </location>
</feature>
<name>A0A4R6SA58_LABRH</name>
<dbReference type="EMBL" id="SNXZ01000004">
    <property type="protein sequence ID" value="TDP96373.1"/>
    <property type="molecule type" value="Genomic_DNA"/>
</dbReference>
<accession>A0A4R6SA58</accession>
<sequence>MTRGRSKPLSLLAACCCVAASVSSCSAAPQSASPEEIIQAIEHTVGASDAASGASLDWLPYDLPVPVDAQPITIRSYRVYMNIAPDVSLAVRPSSHGMQTFMYITGPKAPTEYRFGFHIPADTKLQKLNDGSISLLNENSGATASALKQPWAIGASDHVNHRTSFSLDGNSVTQTIDLTGAQYPVVADPNFDDPLTQLLEGRVAALGKDGPSTSLPLGYGRIYTGPNGLEIRLTSLGSVKAVETVAIGTGTIVALVGLPEDLSAILGGALASRISWIRQLLKRIPPKVATALAGLKAIADANTDIDSIVANNALQNQCIGITIQHSQLGEFLARAATVMGNPFLALPFTSIDTRIWLEPCSSTPKPRSAPATSQTPAANSPNTSSQTTSSRPTQAQTTPPQPQQVPQQPTKPAHVDYGDIVMIEACQKEYPGNGAGATYLDWNDPKSWVCTDASGGHLGPVSVQYWCNVIHPGSTAVVVENTAYGWRCRT</sequence>
<dbReference type="Proteomes" id="UP000295444">
    <property type="component" value="Unassembled WGS sequence"/>
</dbReference>
<feature type="compositionally biased region" description="Polar residues" evidence="1">
    <location>
        <begin position="361"/>
        <end position="379"/>
    </location>
</feature>
<protein>
    <submittedName>
        <fullName evidence="3">Uncharacterized protein</fullName>
    </submittedName>
</protein>
<dbReference type="PROSITE" id="PS51257">
    <property type="entry name" value="PROKAR_LIPOPROTEIN"/>
    <property type="match status" value="1"/>
</dbReference>
<comment type="caution">
    <text evidence="3">The sequence shown here is derived from an EMBL/GenBank/DDBJ whole genome shotgun (WGS) entry which is preliminary data.</text>
</comment>
<evidence type="ECO:0000313" key="3">
    <source>
        <dbReference type="EMBL" id="TDP96373.1"/>
    </source>
</evidence>
<organism evidence="3 4">
    <name type="scientific">Labedaea rhizosphaerae</name>
    <dbReference type="NCBI Taxonomy" id="598644"/>
    <lineage>
        <taxon>Bacteria</taxon>
        <taxon>Bacillati</taxon>
        <taxon>Actinomycetota</taxon>
        <taxon>Actinomycetes</taxon>
        <taxon>Pseudonocardiales</taxon>
        <taxon>Pseudonocardiaceae</taxon>
        <taxon>Labedaea</taxon>
    </lineage>
</organism>
<keyword evidence="4" id="KW-1185">Reference proteome</keyword>
<evidence type="ECO:0000256" key="1">
    <source>
        <dbReference type="SAM" id="MobiDB-lite"/>
    </source>
</evidence>
<reference evidence="3 4" key="1">
    <citation type="submission" date="2019-03" db="EMBL/GenBank/DDBJ databases">
        <title>Genomic Encyclopedia of Type Strains, Phase IV (KMG-IV): sequencing the most valuable type-strain genomes for metagenomic binning, comparative biology and taxonomic classification.</title>
        <authorList>
            <person name="Goeker M."/>
        </authorList>
    </citation>
    <scope>NUCLEOTIDE SEQUENCE [LARGE SCALE GENOMIC DNA]</scope>
    <source>
        <strain evidence="3 4">DSM 45361</strain>
    </source>
</reference>
<dbReference type="AlphaFoldDB" id="A0A4R6SA58"/>